<evidence type="ECO:0000259" key="30">
    <source>
        <dbReference type="Pfam" id="PF00905"/>
    </source>
</evidence>
<keyword evidence="10" id="KW-0121">Carboxypeptidase</keyword>
<dbReference type="GO" id="GO:0009252">
    <property type="term" value="P:peptidoglycan biosynthetic process"/>
    <property type="evidence" value="ECO:0007669"/>
    <property type="project" value="UniProtKB-UniPathway"/>
</dbReference>
<comment type="catalytic activity">
    <reaction evidence="26">
        <text>[GlcNAc-(1-&gt;4)-Mur2Ac(oyl-L-Ala-gamma-D-Glu-L-Lys-D-Ala-D-Ala)](n)-di-trans,octa-cis-undecaprenyl diphosphate + beta-D-GlcNAc-(1-&gt;4)-Mur2Ac(oyl-L-Ala-gamma-D-Glu-L-Lys-D-Ala-D-Ala)-di-trans,octa-cis-undecaprenyl diphosphate = [GlcNAc-(1-&gt;4)-Mur2Ac(oyl-L-Ala-gamma-D-Glu-L-Lys-D-Ala-D-Ala)](n+1)-di-trans,octa-cis-undecaprenyl diphosphate + di-trans,octa-cis-undecaprenyl diphosphate + H(+)</text>
        <dbReference type="Rhea" id="RHEA:23708"/>
        <dbReference type="Rhea" id="RHEA-COMP:9602"/>
        <dbReference type="Rhea" id="RHEA-COMP:9603"/>
        <dbReference type="ChEBI" id="CHEBI:15378"/>
        <dbReference type="ChEBI" id="CHEBI:58405"/>
        <dbReference type="ChEBI" id="CHEBI:60033"/>
        <dbReference type="ChEBI" id="CHEBI:78435"/>
        <dbReference type="EC" id="2.4.99.28"/>
    </reaction>
</comment>
<dbReference type="InterPro" id="IPR031376">
    <property type="entry name" value="PCB_OB"/>
</dbReference>
<evidence type="ECO:0000256" key="26">
    <source>
        <dbReference type="ARBA" id="ARBA00049902"/>
    </source>
</evidence>
<evidence type="ECO:0000256" key="23">
    <source>
        <dbReference type="ARBA" id="ARBA00023316"/>
    </source>
</evidence>
<evidence type="ECO:0000256" key="24">
    <source>
        <dbReference type="ARBA" id="ARBA00034000"/>
    </source>
</evidence>
<dbReference type="EC" id="2.4.99.28" evidence="25"/>
<evidence type="ECO:0000256" key="17">
    <source>
        <dbReference type="ARBA" id="ARBA00022968"/>
    </source>
</evidence>
<evidence type="ECO:0000313" key="33">
    <source>
        <dbReference type="EMBL" id="SUD91633.1"/>
    </source>
</evidence>
<evidence type="ECO:0000256" key="29">
    <source>
        <dbReference type="SAM" id="Phobius"/>
    </source>
</evidence>
<feature type="domain" description="Penicillin-binding protein transpeptidase" evidence="30">
    <location>
        <begin position="429"/>
        <end position="600"/>
    </location>
</feature>
<evidence type="ECO:0000256" key="5">
    <source>
        <dbReference type="ARBA" id="ARBA00007739"/>
    </source>
</evidence>
<gene>
    <name evidence="33" type="primary">mrcA</name>
    <name evidence="33" type="ORF">NCTC10526_01997</name>
</gene>
<dbReference type="PANTHER" id="PTHR32282:SF27">
    <property type="entry name" value="PENICILLIN-BINDING PROTEIN 1A"/>
    <property type="match status" value="1"/>
</dbReference>
<dbReference type="PANTHER" id="PTHR32282">
    <property type="entry name" value="BINDING PROTEIN TRANSPEPTIDASE, PUTATIVE-RELATED"/>
    <property type="match status" value="1"/>
</dbReference>
<evidence type="ECO:0000256" key="6">
    <source>
        <dbReference type="ARBA" id="ARBA00012448"/>
    </source>
</evidence>
<dbReference type="InterPro" id="IPR001264">
    <property type="entry name" value="Glyco_trans_51"/>
</dbReference>
<evidence type="ECO:0000256" key="19">
    <source>
        <dbReference type="ARBA" id="ARBA00022989"/>
    </source>
</evidence>
<comment type="pathway">
    <text evidence="3">Cell wall biogenesis; peptidoglycan biosynthesis.</text>
</comment>
<dbReference type="Pfam" id="PF00912">
    <property type="entry name" value="Transgly"/>
    <property type="match status" value="1"/>
</dbReference>
<dbReference type="GO" id="GO:0071555">
    <property type="term" value="P:cell wall organization"/>
    <property type="evidence" value="ECO:0007669"/>
    <property type="project" value="UniProtKB-KW"/>
</dbReference>
<evidence type="ECO:0000313" key="34">
    <source>
        <dbReference type="Proteomes" id="UP000254123"/>
    </source>
</evidence>
<keyword evidence="15" id="KW-0378">Hydrolase</keyword>
<reference evidence="33 34" key="1">
    <citation type="submission" date="2018-06" db="EMBL/GenBank/DDBJ databases">
        <authorList>
            <consortium name="Pathogen Informatics"/>
            <person name="Doyle S."/>
        </authorList>
    </citation>
    <scope>NUCLEOTIDE SEQUENCE [LARGE SCALE GENOMIC DNA]</scope>
    <source>
        <strain evidence="33 34">NCTC10526</strain>
    </source>
</reference>
<dbReference type="GO" id="GO:0030288">
    <property type="term" value="C:outer membrane-bounded periplasmic space"/>
    <property type="evidence" value="ECO:0007669"/>
    <property type="project" value="TreeGrafter"/>
</dbReference>
<feature type="region of interest" description="Disordered" evidence="28">
    <location>
        <begin position="832"/>
        <end position="916"/>
    </location>
</feature>
<keyword evidence="14 29" id="KW-0812">Transmembrane</keyword>
<dbReference type="GO" id="GO:0009002">
    <property type="term" value="F:serine-type D-Ala-D-Ala carboxypeptidase activity"/>
    <property type="evidence" value="ECO:0007669"/>
    <property type="project" value="UniProtKB-EC"/>
</dbReference>
<evidence type="ECO:0000256" key="7">
    <source>
        <dbReference type="ARBA" id="ARBA00018638"/>
    </source>
</evidence>
<sequence length="916" mass="100997">MSQSSASSRLIHYIVSILLAIIALALILVLALPIGFYGMAMYISPNLPDISDIKTSNLEMPLQIYSKDGKLIGQYGNRMSLPVTYDEIPQGFINAFLAAEDSSFYEHSGISIKGLGRAVTEIITDDEGQTGGSTITMQVAKNYFLSPERTFSRKLTELYLARNIEDKLTKQEILTLYVNKIYMGEGAYGIRAAAKKYFSKSLDSLTTAEMATLAGLPKAPSQNNPVSNPEVALERRNWILGRMLELGHITQAEYDESVRQPLGVHLYKEKLDVNMPYLAEMTRRTLVDRYGDQVINAGWRVKLTVDSKDQRAADTAIKKGLIGYDRRHGWRGAEANGEPLENFKTYSNMVPAKVTEVSGRSFKAELQSGEVVTIPWSGMSWAKEYLDANRIRRYPNSASDIVKKDDIVRLIANENNTSWRLTQVPDVQGSLIALDPETGAIEALVGGFDYQHSKFNRATQGWRQPGSTIKPLNYAAALEKGYRPDSMISDGPLRIGDWSPKNSDGRFYGDMTLRRGLILSRNLVSIRLLQAVGTAEARQLLEQFGLDKDKLPTTLSLALGAGQATPLQMATAYAAFANGGHRIQPYFIDQVYDYKNNLLYLANPQRACALCYNNELKKLNEKQLEDFEKQAEANAEQRQKAVKALQEDPELITASETSEEPEVGAEDSDLEEAKPNPKQSLQAAVESLLYDAGPESDRLKPVPLIYQAADQAPRILKPAVAYEMAGMLRDVIQSGTAARAKALGRSDIGGKTGTTNEMKDAWFAGFHPTQVSVVWLGFDQPSTLGRGEYGGVAALPIWVDYMRTALKSVPYQWVSINNVAKSEIKKQEVVNLSDNDKKGDKDYSGQITNQKVTGNAGMTPPRAALTERKPPEPVAPPASTEPSAEKAVEKKTTPARAPEKSDQKAPEKKAEAAKAE</sequence>
<dbReference type="SUPFAM" id="SSF56601">
    <property type="entry name" value="beta-lactamase/transpeptidase-like"/>
    <property type="match status" value="1"/>
</dbReference>
<dbReference type="AlphaFoldDB" id="A0A379LM54"/>
<evidence type="ECO:0000256" key="27">
    <source>
        <dbReference type="ARBA" id="ARBA00060592"/>
    </source>
</evidence>
<feature type="region of interest" description="Disordered" evidence="28">
    <location>
        <begin position="638"/>
        <end position="678"/>
    </location>
</feature>
<keyword evidence="9" id="KW-0997">Cell inner membrane</keyword>
<evidence type="ECO:0000256" key="4">
    <source>
        <dbReference type="ARBA" id="ARBA00007090"/>
    </source>
</evidence>
<keyword evidence="34" id="KW-1185">Reference proteome</keyword>
<evidence type="ECO:0000256" key="14">
    <source>
        <dbReference type="ARBA" id="ARBA00022692"/>
    </source>
</evidence>
<dbReference type="InterPro" id="IPR023346">
    <property type="entry name" value="Lysozyme-like_dom_sf"/>
</dbReference>
<evidence type="ECO:0000256" key="1">
    <source>
        <dbReference type="ARBA" id="ARBA00002624"/>
    </source>
</evidence>
<dbReference type="InterPro" id="IPR036950">
    <property type="entry name" value="PBP_transglycosylase"/>
</dbReference>
<dbReference type="GO" id="GO:0008360">
    <property type="term" value="P:regulation of cell shape"/>
    <property type="evidence" value="ECO:0007669"/>
    <property type="project" value="UniProtKB-KW"/>
</dbReference>
<dbReference type="RefSeq" id="WP_028858276.1">
    <property type="nucleotide sequence ID" value="NZ_CAJHAQ010000001.1"/>
</dbReference>
<comment type="similarity">
    <text evidence="4">In the C-terminal section; belongs to the transpeptidase family.</text>
</comment>
<dbReference type="GO" id="GO:0006508">
    <property type="term" value="P:proteolysis"/>
    <property type="evidence" value="ECO:0007669"/>
    <property type="project" value="UniProtKB-KW"/>
</dbReference>
<name>A0A379LM54_9GAMM</name>
<evidence type="ECO:0000256" key="2">
    <source>
        <dbReference type="ARBA" id="ARBA00004249"/>
    </source>
</evidence>
<evidence type="ECO:0000256" key="22">
    <source>
        <dbReference type="ARBA" id="ARBA00023268"/>
    </source>
</evidence>
<dbReference type="EMBL" id="UGVC01000001">
    <property type="protein sequence ID" value="SUD91633.1"/>
    <property type="molecule type" value="Genomic_DNA"/>
</dbReference>
<evidence type="ECO:0000256" key="25">
    <source>
        <dbReference type="ARBA" id="ARBA00044770"/>
    </source>
</evidence>
<feature type="compositionally biased region" description="Basic and acidic residues" evidence="28">
    <location>
        <begin position="883"/>
        <end position="916"/>
    </location>
</feature>
<keyword evidence="18" id="KW-0573">Peptidoglycan synthesis</keyword>
<feature type="compositionally biased region" description="Basic and acidic residues" evidence="28">
    <location>
        <begin position="832"/>
        <end position="843"/>
    </location>
</feature>
<dbReference type="GO" id="GO:0008658">
    <property type="term" value="F:penicillin binding"/>
    <property type="evidence" value="ECO:0007669"/>
    <property type="project" value="InterPro"/>
</dbReference>
<comment type="catalytic activity">
    <reaction evidence="24">
        <text>Preferential cleavage: (Ac)2-L-Lys-D-Ala-|-D-Ala. Also transpeptidation of peptidyl-alanyl moieties that are N-acyl substituents of D-alanine.</text>
        <dbReference type="EC" id="3.4.16.4"/>
    </reaction>
</comment>
<feature type="domain" description="Penicillin-binding protein OB-like" evidence="32">
    <location>
        <begin position="335"/>
        <end position="427"/>
    </location>
</feature>
<keyword evidence="20 29" id="KW-0472">Membrane</keyword>
<dbReference type="GO" id="GO:0005886">
    <property type="term" value="C:plasma membrane"/>
    <property type="evidence" value="ECO:0007669"/>
    <property type="project" value="UniProtKB-SubCell"/>
</dbReference>
<keyword evidence="17" id="KW-0735">Signal-anchor</keyword>
<evidence type="ECO:0000256" key="11">
    <source>
        <dbReference type="ARBA" id="ARBA00022670"/>
    </source>
</evidence>
<comment type="pathway">
    <text evidence="27">Glycan biosynthesis.</text>
</comment>
<evidence type="ECO:0000256" key="18">
    <source>
        <dbReference type="ARBA" id="ARBA00022984"/>
    </source>
</evidence>
<keyword evidence="23" id="KW-0961">Cell wall biogenesis/degradation</keyword>
<dbReference type="InterPro" id="IPR050396">
    <property type="entry name" value="Glycosyltr_51/Transpeptidase"/>
</dbReference>
<evidence type="ECO:0000256" key="16">
    <source>
        <dbReference type="ARBA" id="ARBA00022960"/>
    </source>
</evidence>
<evidence type="ECO:0000259" key="32">
    <source>
        <dbReference type="Pfam" id="PF17092"/>
    </source>
</evidence>
<evidence type="ECO:0000256" key="8">
    <source>
        <dbReference type="ARBA" id="ARBA00022475"/>
    </source>
</evidence>
<evidence type="ECO:0000256" key="12">
    <source>
        <dbReference type="ARBA" id="ARBA00022676"/>
    </source>
</evidence>
<dbReference type="FunFam" id="1.10.3810.10:FF:000003">
    <property type="entry name" value="Penicillin-binding protein 1a"/>
    <property type="match status" value="1"/>
</dbReference>
<keyword evidence="12" id="KW-0328">Glycosyltransferase</keyword>
<evidence type="ECO:0000256" key="20">
    <source>
        <dbReference type="ARBA" id="ARBA00023136"/>
    </source>
</evidence>
<dbReference type="Pfam" id="PF00905">
    <property type="entry name" value="Transpeptidase"/>
    <property type="match status" value="1"/>
</dbReference>
<keyword evidence="16" id="KW-0133">Cell shape</keyword>
<keyword evidence="8" id="KW-1003">Cell membrane</keyword>
<dbReference type="Proteomes" id="UP000254123">
    <property type="component" value="Unassembled WGS sequence"/>
</dbReference>
<dbReference type="STRING" id="1123034.GCA_000685805_00649"/>
<dbReference type="EC" id="3.4.16.4" evidence="6"/>
<feature type="compositionally biased region" description="Acidic residues" evidence="28">
    <location>
        <begin position="657"/>
        <end position="670"/>
    </location>
</feature>
<dbReference type="Pfam" id="PF17092">
    <property type="entry name" value="PCB_OB"/>
    <property type="match status" value="1"/>
</dbReference>
<comment type="subcellular location">
    <subcellularLocation>
        <location evidence="2">Cell inner membrane</location>
        <topology evidence="2">Single-pass type II membrane protein</topology>
    </subcellularLocation>
</comment>
<dbReference type="UniPathway" id="UPA00219"/>
<keyword evidence="11" id="KW-0645">Protease</keyword>
<keyword evidence="19 29" id="KW-1133">Transmembrane helix</keyword>
<dbReference type="SUPFAM" id="SSF53955">
    <property type="entry name" value="Lysozyme-like"/>
    <property type="match status" value="1"/>
</dbReference>
<dbReference type="Gene3D" id="3.40.710.10">
    <property type="entry name" value="DD-peptidase/beta-lactamase superfamily"/>
    <property type="match status" value="3"/>
</dbReference>
<keyword evidence="21" id="KW-0046">Antibiotic resistance</keyword>
<evidence type="ECO:0000256" key="10">
    <source>
        <dbReference type="ARBA" id="ARBA00022645"/>
    </source>
</evidence>
<organism evidence="33 34">
    <name type="scientific">Psychrobacter phenylpyruvicus</name>
    <dbReference type="NCBI Taxonomy" id="29432"/>
    <lineage>
        <taxon>Bacteria</taxon>
        <taxon>Pseudomonadati</taxon>
        <taxon>Pseudomonadota</taxon>
        <taxon>Gammaproteobacteria</taxon>
        <taxon>Moraxellales</taxon>
        <taxon>Moraxellaceae</taxon>
        <taxon>Psychrobacter</taxon>
    </lineage>
</organism>
<evidence type="ECO:0000256" key="15">
    <source>
        <dbReference type="ARBA" id="ARBA00022801"/>
    </source>
</evidence>
<evidence type="ECO:0000256" key="9">
    <source>
        <dbReference type="ARBA" id="ARBA00022519"/>
    </source>
</evidence>
<evidence type="ECO:0000256" key="13">
    <source>
        <dbReference type="ARBA" id="ARBA00022679"/>
    </source>
</evidence>
<dbReference type="Gene3D" id="1.10.3810.10">
    <property type="entry name" value="Biosynthetic peptidoglycan transglycosylase-like"/>
    <property type="match status" value="1"/>
</dbReference>
<feature type="domain" description="Glycosyl transferase family 51" evidence="31">
    <location>
        <begin position="69"/>
        <end position="243"/>
    </location>
</feature>
<evidence type="ECO:0000256" key="28">
    <source>
        <dbReference type="SAM" id="MobiDB-lite"/>
    </source>
</evidence>
<feature type="transmembrane region" description="Helical" evidence="29">
    <location>
        <begin position="12"/>
        <end position="43"/>
    </location>
</feature>
<dbReference type="InterPro" id="IPR012338">
    <property type="entry name" value="Beta-lactam/transpept-like"/>
</dbReference>
<dbReference type="InterPro" id="IPR001460">
    <property type="entry name" value="PCN-bd_Tpept"/>
</dbReference>
<proteinExistence type="inferred from homology"/>
<comment type="similarity">
    <text evidence="5">In the N-terminal section; belongs to the glycosyltransferase 51 family.</text>
</comment>
<protein>
    <recommendedName>
        <fullName evidence="7">Penicillin-binding protein 1A</fullName>
        <ecNumber evidence="25">2.4.99.28</ecNumber>
        <ecNumber evidence="6">3.4.16.4</ecNumber>
    </recommendedName>
</protein>
<keyword evidence="22" id="KW-0511">Multifunctional enzyme</keyword>
<dbReference type="GO" id="GO:0046677">
    <property type="term" value="P:response to antibiotic"/>
    <property type="evidence" value="ECO:0007669"/>
    <property type="project" value="UniProtKB-KW"/>
</dbReference>
<comment type="function">
    <text evidence="1">Cell wall formation. Synthesis of cross-linked peptidoglycan from the lipid intermediates. The enzyme has a penicillin-insensitive transglycosylase N-terminal domain (formation of linear glycan strands) and a penicillin-sensitive transpeptidase C-terminal domain (cross-linking of the peptide subunits).</text>
</comment>
<evidence type="ECO:0000256" key="3">
    <source>
        <dbReference type="ARBA" id="ARBA00004752"/>
    </source>
</evidence>
<evidence type="ECO:0000259" key="31">
    <source>
        <dbReference type="Pfam" id="PF00912"/>
    </source>
</evidence>
<dbReference type="GO" id="GO:0008955">
    <property type="term" value="F:peptidoglycan glycosyltransferase activity"/>
    <property type="evidence" value="ECO:0007669"/>
    <property type="project" value="UniProtKB-EC"/>
</dbReference>
<accession>A0A379LM54</accession>
<evidence type="ECO:0000256" key="21">
    <source>
        <dbReference type="ARBA" id="ARBA00023251"/>
    </source>
</evidence>
<keyword evidence="13" id="KW-0808">Transferase</keyword>